<dbReference type="InterPro" id="IPR011009">
    <property type="entry name" value="Kinase-like_dom_sf"/>
</dbReference>
<comment type="subunit">
    <text evidence="1">Monomer.</text>
</comment>
<feature type="compositionally biased region" description="Basic and acidic residues" evidence="5">
    <location>
        <begin position="1"/>
        <end position="12"/>
    </location>
</feature>
<feature type="compositionally biased region" description="Basic and acidic residues" evidence="5">
    <location>
        <begin position="561"/>
        <end position="572"/>
    </location>
</feature>
<dbReference type="InterPro" id="IPR017441">
    <property type="entry name" value="Protein_kinase_ATP_BS"/>
</dbReference>
<evidence type="ECO:0000256" key="5">
    <source>
        <dbReference type="SAM" id="MobiDB-lite"/>
    </source>
</evidence>
<feature type="region of interest" description="Disordered" evidence="5">
    <location>
        <begin position="1"/>
        <end position="278"/>
    </location>
</feature>
<dbReference type="Pfam" id="PF00069">
    <property type="entry name" value="Pkinase"/>
    <property type="match status" value="1"/>
</dbReference>
<reference evidence="7" key="1">
    <citation type="submission" date="2021-01" db="EMBL/GenBank/DDBJ databases">
        <authorList>
            <person name="Corre E."/>
            <person name="Pelletier E."/>
            <person name="Niang G."/>
            <person name="Scheremetjew M."/>
            <person name="Finn R."/>
            <person name="Kale V."/>
            <person name="Holt S."/>
            <person name="Cochrane G."/>
            <person name="Meng A."/>
            <person name="Brown T."/>
            <person name="Cohen L."/>
        </authorList>
    </citation>
    <scope>NUCLEOTIDE SEQUENCE</scope>
    <source>
        <strain evidence="7">CCMP3105</strain>
    </source>
</reference>
<organism evidence="7">
    <name type="scientific">Alexandrium monilatum</name>
    <dbReference type="NCBI Taxonomy" id="311494"/>
    <lineage>
        <taxon>Eukaryota</taxon>
        <taxon>Sar</taxon>
        <taxon>Alveolata</taxon>
        <taxon>Dinophyceae</taxon>
        <taxon>Gonyaulacales</taxon>
        <taxon>Pyrocystaceae</taxon>
        <taxon>Alexandrium</taxon>
    </lineage>
</organism>
<gene>
    <name evidence="7" type="ORF">AMON00008_LOCUS2357</name>
</gene>
<name>A0A7S4PU15_9DINO</name>
<feature type="compositionally biased region" description="Low complexity" evidence="5">
    <location>
        <begin position="174"/>
        <end position="187"/>
    </location>
</feature>
<dbReference type="GO" id="GO:0005524">
    <property type="term" value="F:ATP binding"/>
    <property type="evidence" value="ECO:0007669"/>
    <property type="project" value="UniProtKB-UniRule"/>
</dbReference>
<evidence type="ECO:0000256" key="3">
    <source>
        <dbReference type="ARBA" id="ARBA00022840"/>
    </source>
</evidence>
<dbReference type="SMART" id="SM00220">
    <property type="entry name" value="S_TKc"/>
    <property type="match status" value="1"/>
</dbReference>
<dbReference type="AlphaFoldDB" id="A0A7S4PU15"/>
<evidence type="ECO:0000256" key="1">
    <source>
        <dbReference type="ARBA" id="ARBA00011245"/>
    </source>
</evidence>
<dbReference type="Gene3D" id="1.10.510.10">
    <property type="entry name" value="Transferase(Phosphotransferase) domain 1"/>
    <property type="match status" value="1"/>
</dbReference>
<protein>
    <recommendedName>
        <fullName evidence="6">Protein kinase domain-containing protein</fullName>
    </recommendedName>
</protein>
<dbReference type="PROSITE" id="PS00108">
    <property type="entry name" value="PROTEIN_KINASE_ST"/>
    <property type="match status" value="1"/>
</dbReference>
<dbReference type="PROSITE" id="PS00107">
    <property type="entry name" value="PROTEIN_KINASE_ATP"/>
    <property type="match status" value="1"/>
</dbReference>
<dbReference type="FunFam" id="1.10.510.10:FF:000571">
    <property type="entry name" value="Maternal embryonic leucine zipper kinase"/>
    <property type="match status" value="1"/>
</dbReference>
<sequence>MRRRTSEWELRGGRCQVRPSSCGPRRNACAGQLQLRPLRRSPRKSAPESCEASERAAEREASLDRSGLADAARAPPAVGDTPARTRPGDHGAAAGVPPGAKPRRHSAIITRPGSPPPPVKQAWRLLPDPASARDDARRDQLAESGRAVDEPALTQPRVSTRTACGPAATQPPCTAGTSPPAPSGGSARPERCSSGVGGVLAASPVQLTRRQAQMNSAMRDRKPSVVPRARSAEPCRQADAAGTDAKTEQVVRVRRERAATAGDAPLQPSPASPSGHRVAPFRAMPSGVFGGRYLVGKYLGRGASATVWEAVHGDSSLRVAVKVFDQGSRDRRQAHREMKVLSRLQHSAVLGVFEVVESSLCANLVCEFVEGESLRAFAHRQPSHRLQEDVARRFYRQVVEGVSYCHERLVVHRDIKLENILLDHDRERIKIIDFGFAAQVASKDTKLRAFCGTPSYMAPEIVKGEGYSGFCTDVWALGVVVFALLVGSLPFAGRTEMQLYAKIRRGLFTCPDVLGDLPRRLIKGALRVDVSNRPSVAAILQHSWVTGAGGGSADQGSSESKFGKADHVEHHGRPAGGRPMANEEASSRLAPWGSTVPGMVLGGC</sequence>
<dbReference type="PANTHER" id="PTHR24346">
    <property type="entry name" value="MAP/MICROTUBULE AFFINITY-REGULATING KINASE"/>
    <property type="match status" value="1"/>
</dbReference>
<dbReference type="GO" id="GO:0004674">
    <property type="term" value="F:protein serine/threonine kinase activity"/>
    <property type="evidence" value="ECO:0007669"/>
    <property type="project" value="TreeGrafter"/>
</dbReference>
<dbReference type="GO" id="GO:0035556">
    <property type="term" value="P:intracellular signal transduction"/>
    <property type="evidence" value="ECO:0007669"/>
    <property type="project" value="TreeGrafter"/>
</dbReference>
<evidence type="ECO:0000259" key="6">
    <source>
        <dbReference type="PROSITE" id="PS50011"/>
    </source>
</evidence>
<evidence type="ECO:0000256" key="2">
    <source>
        <dbReference type="ARBA" id="ARBA00022741"/>
    </source>
</evidence>
<dbReference type="InterPro" id="IPR000719">
    <property type="entry name" value="Prot_kinase_dom"/>
</dbReference>
<feature type="compositionally biased region" description="Basic and acidic residues" evidence="5">
    <location>
        <begin position="131"/>
        <end position="149"/>
    </location>
</feature>
<feature type="region of interest" description="Disordered" evidence="5">
    <location>
        <begin position="548"/>
        <end position="586"/>
    </location>
</feature>
<evidence type="ECO:0000256" key="4">
    <source>
        <dbReference type="PROSITE-ProRule" id="PRU10141"/>
    </source>
</evidence>
<feature type="compositionally biased region" description="Basic and acidic residues" evidence="5">
    <location>
        <begin position="52"/>
        <end position="63"/>
    </location>
</feature>
<dbReference type="InterPro" id="IPR008271">
    <property type="entry name" value="Ser/Thr_kinase_AS"/>
</dbReference>
<accession>A0A7S4PU15</accession>
<keyword evidence="3 4" id="KW-0067">ATP-binding</keyword>
<dbReference type="EMBL" id="HBNR01003332">
    <property type="protein sequence ID" value="CAE4562738.1"/>
    <property type="molecule type" value="Transcribed_RNA"/>
</dbReference>
<feature type="domain" description="Protein kinase" evidence="6">
    <location>
        <begin position="293"/>
        <end position="545"/>
    </location>
</feature>
<feature type="compositionally biased region" description="Basic and acidic residues" evidence="5">
    <location>
        <begin position="245"/>
        <end position="258"/>
    </location>
</feature>
<evidence type="ECO:0000313" key="7">
    <source>
        <dbReference type="EMBL" id="CAE4562738.1"/>
    </source>
</evidence>
<keyword evidence="2 4" id="KW-0547">Nucleotide-binding</keyword>
<dbReference type="PANTHER" id="PTHR24346:SF30">
    <property type="entry name" value="MATERNAL EMBRYONIC LEUCINE ZIPPER KINASE"/>
    <property type="match status" value="1"/>
</dbReference>
<dbReference type="GO" id="GO:0005737">
    <property type="term" value="C:cytoplasm"/>
    <property type="evidence" value="ECO:0007669"/>
    <property type="project" value="TreeGrafter"/>
</dbReference>
<proteinExistence type="predicted"/>
<feature type="compositionally biased region" description="Polar residues" evidence="5">
    <location>
        <begin position="205"/>
        <end position="216"/>
    </location>
</feature>
<dbReference type="PROSITE" id="PS50011">
    <property type="entry name" value="PROTEIN_KINASE_DOM"/>
    <property type="match status" value="1"/>
</dbReference>
<feature type="binding site" evidence="4">
    <location>
        <position position="322"/>
    </location>
    <ligand>
        <name>ATP</name>
        <dbReference type="ChEBI" id="CHEBI:30616"/>
    </ligand>
</feature>
<dbReference type="SUPFAM" id="SSF56112">
    <property type="entry name" value="Protein kinase-like (PK-like)"/>
    <property type="match status" value="1"/>
</dbReference>